<feature type="region of interest" description="Disordered" evidence="1">
    <location>
        <begin position="299"/>
        <end position="343"/>
    </location>
</feature>
<protein>
    <recommendedName>
        <fullName evidence="2">Retroviral polymerase SH3-like domain-containing protein</fullName>
    </recommendedName>
</protein>
<evidence type="ECO:0000313" key="4">
    <source>
        <dbReference type="Proteomes" id="UP000323000"/>
    </source>
</evidence>
<dbReference type="PANTHER" id="PTHR47481:SF34">
    <property type="entry name" value="CCHC-TYPE DOMAIN-CONTAINING PROTEIN"/>
    <property type="match status" value="1"/>
</dbReference>
<feature type="region of interest" description="Disordered" evidence="1">
    <location>
        <begin position="398"/>
        <end position="470"/>
    </location>
</feature>
<feature type="compositionally biased region" description="Low complexity" evidence="1">
    <location>
        <begin position="35"/>
        <end position="59"/>
    </location>
</feature>
<feature type="region of interest" description="Disordered" evidence="1">
    <location>
        <begin position="1"/>
        <end position="61"/>
    </location>
</feature>
<feature type="domain" description="Retroviral polymerase SH3-like" evidence="2">
    <location>
        <begin position="338"/>
        <end position="373"/>
    </location>
</feature>
<feature type="compositionally biased region" description="Polar residues" evidence="1">
    <location>
        <begin position="424"/>
        <end position="451"/>
    </location>
</feature>
<evidence type="ECO:0000313" key="3">
    <source>
        <dbReference type="EMBL" id="TXG59671.1"/>
    </source>
</evidence>
<dbReference type="OrthoDB" id="1745344at2759"/>
<keyword evidence="4" id="KW-1185">Reference proteome</keyword>
<reference evidence="4" key="1">
    <citation type="journal article" date="2019" name="Gigascience">
        <title>De novo genome assembly of the endangered Acer yangbiense, a plant species with extremely small populations endemic to Yunnan Province, China.</title>
        <authorList>
            <person name="Yang J."/>
            <person name="Wariss H.M."/>
            <person name="Tao L."/>
            <person name="Zhang R."/>
            <person name="Yun Q."/>
            <person name="Hollingsworth P."/>
            <person name="Dao Z."/>
            <person name="Luo G."/>
            <person name="Guo H."/>
            <person name="Ma Y."/>
            <person name="Sun W."/>
        </authorList>
    </citation>
    <scope>NUCLEOTIDE SEQUENCE [LARGE SCALE GENOMIC DNA]</scope>
    <source>
        <strain evidence="4">cv. Malutang</strain>
    </source>
</reference>
<evidence type="ECO:0000259" key="2">
    <source>
        <dbReference type="Pfam" id="PF25597"/>
    </source>
</evidence>
<feature type="compositionally biased region" description="Polar residues" evidence="1">
    <location>
        <begin position="299"/>
        <end position="314"/>
    </location>
</feature>
<feature type="region of interest" description="Disordered" evidence="1">
    <location>
        <begin position="485"/>
        <end position="504"/>
    </location>
</feature>
<feature type="compositionally biased region" description="Polar residues" evidence="1">
    <location>
        <begin position="1"/>
        <end position="15"/>
    </location>
</feature>
<feature type="compositionally biased region" description="Low complexity" evidence="1">
    <location>
        <begin position="402"/>
        <end position="423"/>
    </location>
</feature>
<dbReference type="Proteomes" id="UP000323000">
    <property type="component" value="Chromosome 6"/>
</dbReference>
<comment type="caution">
    <text evidence="3">The sequence shown here is derived from an EMBL/GenBank/DDBJ whole genome shotgun (WGS) entry which is preliminary data.</text>
</comment>
<feature type="compositionally biased region" description="Polar residues" evidence="1">
    <location>
        <begin position="485"/>
        <end position="496"/>
    </location>
</feature>
<organism evidence="3 4">
    <name type="scientific">Acer yangbiense</name>
    <dbReference type="NCBI Taxonomy" id="1000413"/>
    <lineage>
        <taxon>Eukaryota</taxon>
        <taxon>Viridiplantae</taxon>
        <taxon>Streptophyta</taxon>
        <taxon>Embryophyta</taxon>
        <taxon>Tracheophyta</taxon>
        <taxon>Spermatophyta</taxon>
        <taxon>Magnoliopsida</taxon>
        <taxon>eudicotyledons</taxon>
        <taxon>Gunneridae</taxon>
        <taxon>Pentapetalae</taxon>
        <taxon>rosids</taxon>
        <taxon>malvids</taxon>
        <taxon>Sapindales</taxon>
        <taxon>Sapindaceae</taxon>
        <taxon>Hippocastanoideae</taxon>
        <taxon>Acereae</taxon>
        <taxon>Acer</taxon>
    </lineage>
</organism>
<dbReference type="AlphaFoldDB" id="A0A5C7HRI6"/>
<dbReference type="PANTHER" id="PTHR47481">
    <property type="match status" value="1"/>
</dbReference>
<evidence type="ECO:0000256" key="1">
    <source>
        <dbReference type="SAM" id="MobiDB-lite"/>
    </source>
</evidence>
<dbReference type="EMBL" id="VAHF01000006">
    <property type="protein sequence ID" value="TXG59671.1"/>
    <property type="molecule type" value="Genomic_DNA"/>
</dbReference>
<dbReference type="Pfam" id="PF14223">
    <property type="entry name" value="Retrotran_gag_2"/>
    <property type="match status" value="1"/>
</dbReference>
<sequence length="598" mass="65372">MSTVSGGTSPRNTTILKGKEKSIERQTPPMSAENTPTPATSAQTTGATGASSSTAPMMTQQPSVVSSITPFGNSMGKSFAIKLDRNNYTLWKTMVTTVIKGHRLDGYLFGTRPCPPEFIPTEITAQGATGFGLRLNPNYEQWVVNDHLLMGWLYGSMTESVATQVMGCSTSANLWTALENLYGAHSKSKMNAVRTSIQTIRKGTISMEEYLKQMKSWADVLAIAGDPYPEPLLISNVLSGLDADYMPIVVLIESRESISWQELQDTLLSYDSKLEHINSLNKIAGAPFANFVTSRGGNSNFNKNYSQSQPSNQSGGRGQNTGRSRGGGRFRGHGGRNGYSESHKGYKCLSSTGRIYVSRHVVFNESEFPFKTQFLHSKQSEEIITDPVTSWFILPNLSSTQSSPPNSPKNLSNSSRDSLNLSSQATSPNLDVLNLQDTQEVESSSSLNQGASLPDHARADTQEVESSSSLNQGASLLDHATPVNSQVHETNASQNIPPDGPLCSQVPVKKATDQHNHSIQFFSSRSSTFSPCPAAVFIFSTCVLCILVKGEPDRQMSELGNHVTLWLSERRKKMVDMHERCLLFHVFSNTGWLVYIVT</sequence>
<dbReference type="Pfam" id="PF25597">
    <property type="entry name" value="SH3_retrovirus"/>
    <property type="match status" value="1"/>
</dbReference>
<feature type="compositionally biased region" description="Gly residues" evidence="1">
    <location>
        <begin position="315"/>
        <end position="325"/>
    </location>
</feature>
<name>A0A5C7HRI6_9ROSI</name>
<accession>A0A5C7HRI6</accession>
<gene>
    <name evidence="3" type="ORF">EZV62_014244</name>
</gene>
<proteinExistence type="predicted"/>
<dbReference type="InterPro" id="IPR057670">
    <property type="entry name" value="SH3_retrovirus"/>
</dbReference>